<dbReference type="KEGG" id="cgob:115004883"/>
<evidence type="ECO:0000256" key="1">
    <source>
        <dbReference type="SAM" id="Coils"/>
    </source>
</evidence>
<protein>
    <submittedName>
        <fullName evidence="4">Uncharacterized protein LOC115004883</fullName>
    </submittedName>
    <submittedName>
        <fullName evidence="5">Uncharacterized protein LOC115004924</fullName>
    </submittedName>
</protein>
<evidence type="ECO:0000313" key="3">
    <source>
        <dbReference type="Proteomes" id="UP000504630"/>
    </source>
</evidence>
<keyword evidence="3" id="KW-1185">Reference proteome</keyword>
<feature type="coiled-coil region" evidence="1">
    <location>
        <begin position="401"/>
        <end position="428"/>
    </location>
</feature>
<dbReference type="OrthoDB" id="8959618at2759"/>
<evidence type="ECO:0000256" key="2">
    <source>
        <dbReference type="SAM" id="MobiDB-lite"/>
    </source>
</evidence>
<keyword evidence="1" id="KW-0175">Coiled coil</keyword>
<feature type="compositionally biased region" description="Basic and acidic residues" evidence="2">
    <location>
        <begin position="356"/>
        <end position="374"/>
    </location>
</feature>
<name>A0A6J2P8Y8_COTGO</name>
<sequence length="713" mass="78944">MYVHVVPEVIERGSAQELEKQIMLKDVPKPDVVIAAVTDVIESEVVTQLDPSLQIAEDQKTESIPQYVGVKQEDCIPEVVDDLQTITAVFVSPVNEEASNVQDLEKTVFTEEPPALCVDKVLVTNEPKHEEQLSAVQVSVEREKESEIPGAETKTAAVEHAVVAQVIICNLKDVSVAIPNVLVEKTSAITEPLIGKVTSQLEFKKEVETATSLVRDGAETAEEGSVVLMMHVPSVEFEDNHRIQVQVVDVHIKSAQTIWDTVLEVAVTEVREVIDVCHETVKKVDNFSATPEIEEDLTTEESKVTIQEVIQHVKEHVPQTVPEPVVVNLEQEGVKQPDAVTEVIEMVQSGSDEVEDPKATVDRSENFRERREEVSNDVCATDQQVSEDLMQDVSGCLDPYIYNQKDDLKESKAELEQSEADVAGEEVKSNQIIHERTQNPIVTPSNAGSVAHQNSGIIPSTCNVESPSSVSIQVKLNIQLRQASAAALPPPATDMSEIKVQTVGKVEPVNPIQRADSQKQMELTEVADHATETPEPELNSDSDRAGIQPVRPDISIQAMETVEQIKSTERAASSVQAAESIQPVRQAERRAASQTLICKPCEPAQEPVQLKEEHEQDVWMDAKEDLYTREEPKVSPHEVEEHLEPRAEREQEEKVGLEHEFEMTPNSNTEEERKQEMYKSTETCELDSDGEDFAVALEHPESESASVSDRLDG</sequence>
<accession>A0A6J2P8Y8</accession>
<feature type="region of interest" description="Disordered" evidence="2">
    <location>
        <begin position="350"/>
        <end position="374"/>
    </location>
</feature>
<evidence type="ECO:0000313" key="5">
    <source>
        <dbReference type="RefSeq" id="XP_029282533.1"/>
    </source>
</evidence>
<feature type="compositionally biased region" description="Basic and acidic residues" evidence="2">
    <location>
        <begin position="670"/>
        <end position="679"/>
    </location>
</feature>
<feature type="region of interest" description="Disordered" evidence="2">
    <location>
        <begin position="526"/>
        <end position="548"/>
    </location>
</feature>
<gene>
    <name evidence="4" type="primary">LOC115004883</name>
    <name evidence="5" type="synonym">LOC115004924</name>
</gene>
<organism evidence="3 4">
    <name type="scientific">Cottoperca gobio</name>
    <name type="common">Frogmouth</name>
    <name type="synonym">Aphritis gobio</name>
    <dbReference type="NCBI Taxonomy" id="56716"/>
    <lineage>
        <taxon>Eukaryota</taxon>
        <taxon>Metazoa</taxon>
        <taxon>Chordata</taxon>
        <taxon>Craniata</taxon>
        <taxon>Vertebrata</taxon>
        <taxon>Euteleostomi</taxon>
        <taxon>Actinopterygii</taxon>
        <taxon>Neopterygii</taxon>
        <taxon>Teleostei</taxon>
        <taxon>Neoteleostei</taxon>
        <taxon>Acanthomorphata</taxon>
        <taxon>Eupercaria</taxon>
        <taxon>Perciformes</taxon>
        <taxon>Notothenioidei</taxon>
        <taxon>Bovichtidae</taxon>
        <taxon>Cottoperca</taxon>
    </lineage>
</organism>
<reference evidence="4 5" key="1">
    <citation type="submission" date="2025-04" db="UniProtKB">
        <authorList>
            <consortium name="RefSeq"/>
        </authorList>
    </citation>
    <scope>IDENTIFICATION</scope>
</reference>
<dbReference type="AlphaFoldDB" id="A0A6J2P8Y8"/>
<feature type="compositionally biased region" description="Basic and acidic residues" evidence="2">
    <location>
        <begin position="628"/>
        <end position="662"/>
    </location>
</feature>
<dbReference type="KEGG" id="cgob:115004924"/>
<evidence type="ECO:0000313" key="4">
    <source>
        <dbReference type="RefSeq" id="XP_029282473.1"/>
    </source>
</evidence>
<dbReference type="GeneID" id="115004883"/>
<feature type="region of interest" description="Disordered" evidence="2">
    <location>
        <begin position="628"/>
        <end position="682"/>
    </location>
</feature>
<proteinExistence type="predicted"/>
<dbReference type="RefSeq" id="XP_029282533.1">
    <property type="nucleotide sequence ID" value="XM_029426673.1"/>
</dbReference>
<dbReference type="Proteomes" id="UP000504630">
    <property type="component" value="Unplaced"/>
</dbReference>
<dbReference type="RefSeq" id="XP_029282473.1">
    <property type="nucleotide sequence ID" value="XM_029426613.1"/>
</dbReference>